<evidence type="ECO:0000256" key="1">
    <source>
        <dbReference type="ARBA" id="ARBA00022801"/>
    </source>
</evidence>
<name>A0A6J7EA95_9ZZZZ</name>
<dbReference type="Gene3D" id="3.60.110.10">
    <property type="entry name" value="Carbon-nitrogen hydrolase"/>
    <property type="match status" value="2"/>
</dbReference>
<feature type="domain" description="CN hydrolase" evidence="2">
    <location>
        <begin position="284"/>
        <end position="542"/>
    </location>
</feature>
<dbReference type="GO" id="GO:0016811">
    <property type="term" value="F:hydrolase activity, acting on carbon-nitrogen (but not peptide) bonds, in linear amides"/>
    <property type="evidence" value="ECO:0007669"/>
    <property type="project" value="TreeGrafter"/>
</dbReference>
<dbReference type="Pfam" id="PF00795">
    <property type="entry name" value="CN_hydrolase"/>
    <property type="match status" value="2"/>
</dbReference>
<dbReference type="PROSITE" id="PS50263">
    <property type="entry name" value="CN_HYDROLASE"/>
    <property type="match status" value="2"/>
</dbReference>
<dbReference type="SUPFAM" id="SSF56317">
    <property type="entry name" value="Carbon-nitrogen hydrolase"/>
    <property type="match status" value="2"/>
</dbReference>
<organism evidence="3">
    <name type="scientific">freshwater metagenome</name>
    <dbReference type="NCBI Taxonomy" id="449393"/>
    <lineage>
        <taxon>unclassified sequences</taxon>
        <taxon>metagenomes</taxon>
        <taxon>ecological metagenomes</taxon>
    </lineage>
</organism>
<protein>
    <submittedName>
        <fullName evidence="3">Unannotated protein</fullName>
    </submittedName>
</protein>
<keyword evidence="1" id="KW-0378">Hydrolase</keyword>
<evidence type="ECO:0000259" key="2">
    <source>
        <dbReference type="PROSITE" id="PS50263"/>
    </source>
</evidence>
<reference evidence="3" key="1">
    <citation type="submission" date="2020-05" db="EMBL/GenBank/DDBJ databases">
        <authorList>
            <person name="Chiriac C."/>
            <person name="Salcher M."/>
            <person name="Ghai R."/>
            <person name="Kavagutti S V."/>
        </authorList>
    </citation>
    <scope>NUCLEOTIDE SEQUENCE</scope>
</reference>
<sequence>MTFTAAAVQFEPTLFAKESNVAALSDLVEKAASDGARLITTPEMATTGYCFHDTEEAATVVEQIPGPTTETFAEIASRRNCYIVVGMPEVDATSGLFYNSAVLIGPEGIVGTHRKTHPYIAEPKWAAPGDLGHQVFETPLGRIALLICMDLHFLETARVAALQGADVICHISNWLAERTPAPYWISRAFENNCYVIESNRWGLERTVQFSGGTCIIEPDGNVAGRLDVGDGIVLGDIDIRRTREAGPVRRPNLYRELQTNTYAWNPLDFFTLYGHSPLPAGRTSSVSVVQCTPGTSIDGNLDDIEQWAAGLAGASDLIVFPELSVTGPVSADRPPREVGESIDGTSLSRVVDIAARQGVSMVVGVAERENGTDRVYNSAVLVQPNGTCTAYRQIHLSVEHASLFDAGDRWTVVDLPVGRVGMLVGHDALLPEAGRILALRGCDLIVCPAALAGTFVGSHPGTDIPHAAEIPTGADPTHWHHMRVRAGENNVYFAFANTIDADRGIAGHSGVFGPDTFAFPRTEALVESDAPGHATCVVDTTSLGGAYPTNVVRRKDLVLMRQPHQYGILSTA</sequence>
<feature type="domain" description="CN hydrolase" evidence="2">
    <location>
        <begin position="3"/>
        <end position="239"/>
    </location>
</feature>
<dbReference type="EMBL" id="CAFBLX010000021">
    <property type="protein sequence ID" value="CAB4880087.1"/>
    <property type="molecule type" value="Genomic_DNA"/>
</dbReference>
<dbReference type="InterPro" id="IPR050345">
    <property type="entry name" value="Aliph_Amidase/BUP"/>
</dbReference>
<gene>
    <name evidence="3" type="ORF">UFOPK3472_00531</name>
</gene>
<dbReference type="PANTHER" id="PTHR43674">
    <property type="entry name" value="NITRILASE C965.09-RELATED"/>
    <property type="match status" value="1"/>
</dbReference>
<dbReference type="InterPro" id="IPR036526">
    <property type="entry name" value="C-N_Hydrolase_sf"/>
</dbReference>
<accession>A0A6J7EA95</accession>
<dbReference type="InterPro" id="IPR003010">
    <property type="entry name" value="C-N_Hydrolase"/>
</dbReference>
<proteinExistence type="predicted"/>
<dbReference type="AlphaFoldDB" id="A0A6J7EA95"/>
<dbReference type="PANTHER" id="PTHR43674:SF16">
    <property type="entry name" value="CARBON-NITROGEN FAMILY, PUTATIVE (AFU_ORTHOLOGUE AFUA_5G02350)-RELATED"/>
    <property type="match status" value="1"/>
</dbReference>
<evidence type="ECO:0000313" key="3">
    <source>
        <dbReference type="EMBL" id="CAB4880087.1"/>
    </source>
</evidence>